<dbReference type="SFLD" id="SFLDS00003">
    <property type="entry name" value="Haloacid_Dehalogenase"/>
    <property type="match status" value="1"/>
</dbReference>
<dbReference type="NCBIfam" id="TIGR01484">
    <property type="entry name" value="HAD-SF-IIB"/>
    <property type="match status" value="1"/>
</dbReference>
<dbReference type="Gene3D" id="3.40.50.1000">
    <property type="entry name" value="HAD superfamily/HAD-like"/>
    <property type="match status" value="1"/>
</dbReference>
<dbReference type="GO" id="GO:0016787">
    <property type="term" value="F:hydrolase activity"/>
    <property type="evidence" value="ECO:0007669"/>
    <property type="project" value="UniProtKB-KW"/>
</dbReference>
<protein>
    <submittedName>
        <fullName evidence="1">HAD family hydrolase</fullName>
        <ecNumber evidence="1">3.-.-.-</ecNumber>
        <ecNumber evidence="1">3.1.3.-</ecNumber>
    </submittedName>
</protein>
<dbReference type="PROSITE" id="PS01228">
    <property type="entry name" value="COF_1"/>
    <property type="match status" value="1"/>
</dbReference>
<accession>A0ABV5NNP1</accession>
<keyword evidence="2" id="KW-1185">Reference proteome</keyword>
<dbReference type="SUPFAM" id="SSF56784">
    <property type="entry name" value="HAD-like"/>
    <property type="match status" value="1"/>
</dbReference>
<dbReference type="RefSeq" id="WP_345386506.1">
    <property type="nucleotide sequence ID" value="NZ_BAAAXS010000001.1"/>
</dbReference>
<comment type="caution">
    <text evidence="1">The sequence shown here is derived from an EMBL/GenBank/DDBJ whole genome shotgun (WGS) entry which is preliminary data.</text>
</comment>
<sequence>MTPTPFPRIVATDLDGTLLTSDGTVSPRTRQALRAARAAGAEIVFVTARAPRGVREIAARTGVDGTAICSNGAIVYDVATDEITHSSPLTPSAAREVAETLAQVLPGVGLAVETGRNVLAESAYTRRIEADMAFYREVASVFDAGQPIVKLLAMSAAHTADDMYAAVADAIGDLAEVTYSGVEGLLEISAAGVTKAATLDRICQERGIDAGEVVAFGDMPNDLAVLMYAGAGYAMANAHPLVLAAARHRTLSNDEDGVAAALEALFPLSLGRGIPRR</sequence>
<evidence type="ECO:0000313" key="1">
    <source>
        <dbReference type="EMBL" id="MFB9471877.1"/>
    </source>
</evidence>
<dbReference type="EC" id="3.1.3.-" evidence="1"/>
<dbReference type="PANTHER" id="PTHR10000">
    <property type="entry name" value="PHOSPHOSERINE PHOSPHATASE"/>
    <property type="match status" value="1"/>
</dbReference>
<dbReference type="NCBIfam" id="TIGR00099">
    <property type="entry name" value="Cof-subfamily"/>
    <property type="match status" value="1"/>
</dbReference>
<reference evidence="1 2" key="1">
    <citation type="submission" date="2024-09" db="EMBL/GenBank/DDBJ databases">
        <authorList>
            <person name="Sun Q."/>
            <person name="Mori K."/>
        </authorList>
    </citation>
    <scope>NUCLEOTIDE SEQUENCE [LARGE SCALE GENOMIC DNA]</scope>
    <source>
        <strain evidence="1 2">JCM 3324</strain>
    </source>
</reference>
<dbReference type="SFLD" id="SFLDG01140">
    <property type="entry name" value="C2.B:_Phosphomannomutase_and_P"/>
    <property type="match status" value="1"/>
</dbReference>
<dbReference type="InterPro" id="IPR006379">
    <property type="entry name" value="HAD-SF_hydro_IIB"/>
</dbReference>
<dbReference type="EC" id="3.-.-.-" evidence="1"/>
<evidence type="ECO:0000313" key="2">
    <source>
        <dbReference type="Proteomes" id="UP001589568"/>
    </source>
</evidence>
<organism evidence="1 2">
    <name type="scientific">Nonomuraea salmonea</name>
    <dbReference type="NCBI Taxonomy" id="46181"/>
    <lineage>
        <taxon>Bacteria</taxon>
        <taxon>Bacillati</taxon>
        <taxon>Actinomycetota</taxon>
        <taxon>Actinomycetes</taxon>
        <taxon>Streptosporangiales</taxon>
        <taxon>Streptosporangiaceae</taxon>
        <taxon>Nonomuraea</taxon>
    </lineage>
</organism>
<keyword evidence="1" id="KW-0378">Hydrolase</keyword>
<dbReference type="Pfam" id="PF08282">
    <property type="entry name" value="Hydrolase_3"/>
    <property type="match status" value="1"/>
</dbReference>
<dbReference type="Proteomes" id="UP001589568">
    <property type="component" value="Unassembled WGS sequence"/>
</dbReference>
<gene>
    <name evidence="1" type="ORF">ACFFR3_20365</name>
</gene>
<dbReference type="InterPro" id="IPR000150">
    <property type="entry name" value="Cof"/>
</dbReference>
<dbReference type="EMBL" id="JBHMCF010000019">
    <property type="protein sequence ID" value="MFB9471877.1"/>
    <property type="molecule type" value="Genomic_DNA"/>
</dbReference>
<dbReference type="InterPro" id="IPR036412">
    <property type="entry name" value="HAD-like_sf"/>
</dbReference>
<dbReference type="InterPro" id="IPR023214">
    <property type="entry name" value="HAD_sf"/>
</dbReference>
<proteinExistence type="predicted"/>
<name>A0ABV5NNP1_9ACTN</name>
<dbReference type="PANTHER" id="PTHR10000:SF8">
    <property type="entry name" value="HAD SUPERFAMILY HYDROLASE-LIKE, TYPE 3"/>
    <property type="match status" value="1"/>
</dbReference>
<dbReference type="Gene3D" id="3.30.1240.10">
    <property type="match status" value="1"/>
</dbReference>